<sequence>MSELILKSGPTLLWRQREYDSVTDEERYIDLDVTTVAHEYLFESATIDKDVLLSDIFKLLDAAPILTAILRRDFSNELLVEARKGVAPDFKHAYSPEGIEFLELYQCWHLNTATREYEPVHRLDFHGIGYELREDLNHGHGCIYSAGTRIHCSVSMTPVRELLALPIRFNPVVSICENGLSAKKYAQELEKVQLTGINLGQILHSIFWELSWYGGPEKQSQMRARLQAHVTDIKSK</sequence>
<dbReference type="Proteomes" id="UP000654304">
    <property type="component" value="Unassembled WGS sequence"/>
</dbReference>
<keyword evidence="2" id="KW-1185">Reference proteome</keyword>
<dbReference type="EMBL" id="JACOGD010000006">
    <property type="protein sequence ID" value="MBC3932602.1"/>
    <property type="molecule type" value="Genomic_DNA"/>
</dbReference>
<comment type="caution">
    <text evidence="1">The sequence shown here is derived from an EMBL/GenBank/DDBJ whole genome shotgun (WGS) entry which is preliminary data.</text>
</comment>
<reference evidence="1 2" key="1">
    <citation type="submission" date="2020-08" db="EMBL/GenBank/DDBJ databases">
        <title>Novel species isolated from subtropical streams in China.</title>
        <authorList>
            <person name="Lu H."/>
        </authorList>
    </citation>
    <scope>NUCLEOTIDE SEQUENCE [LARGE SCALE GENOMIC DNA]</scope>
    <source>
        <strain evidence="1 2">CY22W</strain>
    </source>
</reference>
<proteinExistence type="predicted"/>
<name>A0ABR7A6X5_9BURK</name>
<accession>A0ABR7A6X5</accession>
<gene>
    <name evidence="1" type="ORF">H8K43_13015</name>
</gene>
<protein>
    <submittedName>
        <fullName evidence="1">Uncharacterized protein</fullName>
    </submittedName>
</protein>
<organism evidence="1 2">
    <name type="scientific">Undibacterium curvum</name>
    <dbReference type="NCBI Taxonomy" id="2762294"/>
    <lineage>
        <taxon>Bacteria</taxon>
        <taxon>Pseudomonadati</taxon>
        <taxon>Pseudomonadota</taxon>
        <taxon>Betaproteobacteria</taxon>
        <taxon>Burkholderiales</taxon>
        <taxon>Oxalobacteraceae</taxon>
        <taxon>Undibacterium</taxon>
    </lineage>
</organism>
<evidence type="ECO:0000313" key="1">
    <source>
        <dbReference type="EMBL" id="MBC3932602.1"/>
    </source>
</evidence>
<evidence type="ECO:0000313" key="2">
    <source>
        <dbReference type="Proteomes" id="UP000654304"/>
    </source>
</evidence>
<dbReference type="RefSeq" id="WP_186904235.1">
    <property type="nucleotide sequence ID" value="NZ_JACOGD010000006.1"/>
</dbReference>